<accession>A0A195ETT2</accession>
<feature type="domain" description="DDE Tnp4" evidence="3">
    <location>
        <begin position="120"/>
        <end position="225"/>
    </location>
</feature>
<reference evidence="4 5" key="1">
    <citation type="submission" date="2016-03" db="EMBL/GenBank/DDBJ databases">
        <title>Trachymyrmex septentrionalis WGS genome.</title>
        <authorList>
            <person name="Nygaard S."/>
            <person name="Hu H."/>
            <person name="Boomsma J."/>
            <person name="Zhang G."/>
        </authorList>
    </citation>
    <scope>NUCLEOTIDE SEQUENCE [LARGE SCALE GENOMIC DNA]</scope>
    <source>
        <strain evidence="4">Tsep2-gDNA-1</strain>
        <tissue evidence="4">Whole body</tissue>
    </source>
</reference>
<dbReference type="EMBL" id="KQ981975">
    <property type="protein sequence ID" value="KYN31566.1"/>
    <property type="molecule type" value="Genomic_DNA"/>
</dbReference>
<sequence>FYRCLRMNSEMFENLLMKVTPFIQKKNTILRNSIPPAERLSLTFCNSVFYISEESLCLNYRIGQSIIFGIIKEVTDGITKALKDEYLRMPSSEDEWRIAAKEFGDRWNFANCFGAVDGNFKIEPPIRSEFLYRNYKDNFSMVLLAFVNANFRIIYADVGTNRRISDAGIWNKSILEARFQDNSLKIPTSSSLSNIEKEFSFVFIGDEGFPLSTNILIPYLRDLCTGRKEKRIFNYR</sequence>
<dbReference type="Pfam" id="PF13359">
    <property type="entry name" value="DDE_Tnp_4"/>
    <property type="match status" value="1"/>
</dbReference>
<evidence type="ECO:0000256" key="2">
    <source>
        <dbReference type="ARBA" id="ARBA00022723"/>
    </source>
</evidence>
<protein>
    <recommendedName>
        <fullName evidence="3">DDE Tnp4 domain-containing protein</fullName>
    </recommendedName>
</protein>
<comment type="cofactor">
    <cofactor evidence="1">
        <name>a divalent metal cation</name>
        <dbReference type="ChEBI" id="CHEBI:60240"/>
    </cofactor>
</comment>
<organism evidence="4 5">
    <name type="scientific">Trachymyrmex septentrionalis</name>
    <dbReference type="NCBI Taxonomy" id="34720"/>
    <lineage>
        <taxon>Eukaryota</taxon>
        <taxon>Metazoa</taxon>
        <taxon>Ecdysozoa</taxon>
        <taxon>Arthropoda</taxon>
        <taxon>Hexapoda</taxon>
        <taxon>Insecta</taxon>
        <taxon>Pterygota</taxon>
        <taxon>Neoptera</taxon>
        <taxon>Endopterygota</taxon>
        <taxon>Hymenoptera</taxon>
        <taxon>Apocrita</taxon>
        <taxon>Aculeata</taxon>
        <taxon>Formicoidea</taxon>
        <taxon>Formicidae</taxon>
        <taxon>Myrmicinae</taxon>
        <taxon>Trachymyrmex</taxon>
    </lineage>
</organism>
<evidence type="ECO:0000256" key="1">
    <source>
        <dbReference type="ARBA" id="ARBA00001968"/>
    </source>
</evidence>
<dbReference type="GO" id="GO:0046872">
    <property type="term" value="F:metal ion binding"/>
    <property type="evidence" value="ECO:0007669"/>
    <property type="project" value="UniProtKB-KW"/>
</dbReference>
<dbReference type="Proteomes" id="UP000078541">
    <property type="component" value="Unassembled WGS sequence"/>
</dbReference>
<proteinExistence type="predicted"/>
<gene>
    <name evidence="4" type="ORF">ALC56_14064</name>
</gene>
<dbReference type="AlphaFoldDB" id="A0A195ETT2"/>
<evidence type="ECO:0000313" key="5">
    <source>
        <dbReference type="Proteomes" id="UP000078541"/>
    </source>
</evidence>
<keyword evidence="2" id="KW-0479">Metal-binding</keyword>
<feature type="non-terminal residue" evidence="4">
    <location>
        <position position="1"/>
    </location>
</feature>
<dbReference type="InterPro" id="IPR027806">
    <property type="entry name" value="HARBI1_dom"/>
</dbReference>
<dbReference type="STRING" id="34720.A0A195ETT2"/>
<evidence type="ECO:0000259" key="3">
    <source>
        <dbReference type="Pfam" id="PF13359"/>
    </source>
</evidence>
<evidence type="ECO:0000313" key="4">
    <source>
        <dbReference type="EMBL" id="KYN31566.1"/>
    </source>
</evidence>
<keyword evidence="5" id="KW-1185">Reference proteome</keyword>
<name>A0A195ETT2_9HYME</name>